<gene>
    <name evidence="1" type="ORF">GCM10010995_05910</name>
</gene>
<proteinExistence type="predicted"/>
<dbReference type="RefSeq" id="WP_117001732.1">
    <property type="nucleotide sequence ID" value="NZ_BMJS01000004.1"/>
</dbReference>
<dbReference type="EMBL" id="BMJS01000004">
    <property type="protein sequence ID" value="GGF91504.1"/>
    <property type="molecule type" value="Genomic_DNA"/>
</dbReference>
<evidence type="ECO:0000313" key="2">
    <source>
        <dbReference type="Proteomes" id="UP000636949"/>
    </source>
</evidence>
<evidence type="ECO:0000313" key="1">
    <source>
        <dbReference type="EMBL" id="GGF91504.1"/>
    </source>
</evidence>
<keyword evidence="2" id="KW-1185">Reference proteome</keyword>
<comment type="caution">
    <text evidence="1">The sequence shown here is derived from an EMBL/GenBank/DDBJ whole genome shotgun (WGS) entry which is preliminary data.</text>
</comment>
<name>A0A8J3E867_9GAMM</name>
<dbReference type="Proteomes" id="UP000636949">
    <property type="component" value="Unassembled WGS sequence"/>
</dbReference>
<dbReference type="AlphaFoldDB" id="A0A8J3E867"/>
<reference evidence="1" key="2">
    <citation type="submission" date="2020-09" db="EMBL/GenBank/DDBJ databases">
        <authorList>
            <person name="Sun Q."/>
            <person name="Zhou Y."/>
        </authorList>
    </citation>
    <scope>NUCLEOTIDE SEQUENCE</scope>
    <source>
        <strain evidence="1">CGMCC 1.15758</strain>
    </source>
</reference>
<organism evidence="1 2">
    <name type="scientific">Cysteiniphilum litorale</name>
    <dbReference type="NCBI Taxonomy" id="2056700"/>
    <lineage>
        <taxon>Bacteria</taxon>
        <taxon>Pseudomonadati</taxon>
        <taxon>Pseudomonadota</taxon>
        <taxon>Gammaproteobacteria</taxon>
        <taxon>Thiotrichales</taxon>
        <taxon>Fastidiosibacteraceae</taxon>
        <taxon>Cysteiniphilum</taxon>
    </lineage>
</organism>
<protein>
    <submittedName>
        <fullName evidence="1">Uncharacterized protein</fullName>
    </submittedName>
</protein>
<sequence length="224" mass="26339">MKIDEIIAVIESYIDDSYRYVFLYEDQYYNVKNVKYFLLHNIISAYANITGVIPFFNDKNTREFISFNLSEKCISFNLNKFDTLNLYNTVLNNFDVHMNESLYDTNLSNNEVNLSLIRHLYGLIFKTYLIDKIDSPLFLNYLNIKELNFTELCLFNIKIDGANEYLLPIKKKSLFYADKLSLITSSYPLDHNKLTTVKQPKANDSQLIINNKMEKIYETICNSI</sequence>
<reference evidence="1" key="1">
    <citation type="journal article" date="2014" name="Int. J. Syst. Evol. Microbiol.">
        <title>Complete genome sequence of Corynebacterium casei LMG S-19264T (=DSM 44701T), isolated from a smear-ripened cheese.</title>
        <authorList>
            <consortium name="US DOE Joint Genome Institute (JGI-PGF)"/>
            <person name="Walter F."/>
            <person name="Albersmeier A."/>
            <person name="Kalinowski J."/>
            <person name="Ruckert C."/>
        </authorList>
    </citation>
    <scope>NUCLEOTIDE SEQUENCE</scope>
    <source>
        <strain evidence="1">CGMCC 1.15758</strain>
    </source>
</reference>
<accession>A0A8J3E867</accession>